<dbReference type="GO" id="GO:0008483">
    <property type="term" value="F:transaminase activity"/>
    <property type="evidence" value="ECO:0007669"/>
    <property type="project" value="UniProtKB-KW"/>
</dbReference>
<dbReference type="PANTHER" id="PTHR46577">
    <property type="entry name" value="HTH-TYPE TRANSCRIPTIONAL REGULATORY PROTEIN GABR"/>
    <property type="match status" value="1"/>
</dbReference>
<comment type="caution">
    <text evidence="7">The sequence shown here is derived from an EMBL/GenBank/DDBJ whole genome shotgun (WGS) entry which is preliminary data.</text>
</comment>
<evidence type="ECO:0000313" key="8">
    <source>
        <dbReference type="Proteomes" id="UP000664073"/>
    </source>
</evidence>
<dbReference type="EMBL" id="JAFVMH010000018">
    <property type="protein sequence ID" value="MBO1326768.1"/>
    <property type="molecule type" value="Genomic_DNA"/>
</dbReference>
<evidence type="ECO:0000259" key="6">
    <source>
        <dbReference type="PROSITE" id="PS50949"/>
    </source>
</evidence>
<name>A0A939KNU5_9PROT</name>
<dbReference type="InterPro" id="IPR036390">
    <property type="entry name" value="WH_DNA-bd_sf"/>
</dbReference>
<dbReference type="PANTHER" id="PTHR46577:SF2">
    <property type="entry name" value="TRANSCRIPTIONAL REGULATORY PROTEIN"/>
    <property type="match status" value="1"/>
</dbReference>
<protein>
    <submittedName>
        <fullName evidence="7">PLP-dependent aminotransferase family protein</fullName>
    </submittedName>
</protein>
<proteinExistence type="inferred from homology"/>
<dbReference type="Gene3D" id="3.40.640.10">
    <property type="entry name" value="Type I PLP-dependent aspartate aminotransferase-like (Major domain)"/>
    <property type="match status" value="1"/>
</dbReference>
<dbReference type="InterPro" id="IPR000524">
    <property type="entry name" value="Tscrpt_reg_HTH_GntR"/>
</dbReference>
<evidence type="ECO:0000256" key="4">
    <source>
        <dbReference type="ARBA" id="ARBA00023125"/>
    </source>
</evidence>
<dbReference type="Pfam" id="PF00155">
    <property type="entry name" value="Aminotran_1_2"/>
    <property type="match status" value="1"/>
</dbReference>
<accession>A0A939KNU5</accession>
<evidence type="ECO:0000256" key="1">
    <source>
        <dbReference type="ARBA" id="ARBA00005384"/>
    </source>
</evidence>
<dbReference type="AlphaFoldDB" id="A0A939KNU5"/>
<dbReference type="InterPro" id="IPR004839">
    <property type="entry name" value="Aminotransferase_I/II_large"/>
</dbReference>
<dbReference type="CDD" id="cd07377">
    <property type="entry name" value="WHTH_GntR"/>
    <property type="match status" value="1"/>
</dbReference>
<keyword evidence="8" id="KW-1185">Reference proteome</keyword>
<sequence length="482" mass="53235">MTGQRHRAAGRRTAKKTIRNCVYVDRTVQTPLVAQIIRQVIASIENNTWPEHARLPSIRRMAAHCAVSTLTVANAYNKLVADGFLEVQAARGYFVATRPVLATPAPVGGNVKPSVDSLWLLQRIYEEQSQTLNAGCGWLPPAYLYTDGIRHAATALARKPDPEIFSYGNPYGHRGLREQIQALLLRDDVPCDLSSIIVTHGASQAIELAARALARPGDTVVVEEPGYCNLFPALAALGLNMVGVPRLQQGPCLESLRKVFEDYQPCFFFINTRIHNPTGTSCSPYVSHHILSLCEQFGVFVIEDDTFGALDDENSPILAQLDRLQRVVHIGSFSKTISPGMRVGYMACPPAIAASVLRLKMASSLTSSSFSETVIHHIMSDGQFRLHQTRLKERLKERRRRISAALEANGFTLYARPRGGMFLWARAPERVDVQSLAEKALERGILLAPGAYFNPGHSPSSYLRFNVAYSGDERLHDFLSTA</sequence>
<dbReference type="InterPro" id="IPR036388">
    <property type="entry name" value="WH-like_DNA-bd_sf"/>
</dbReference>
<keyword evidence="4" id="KW-0238">DNA-binding</keyword>
<dbReference type="Proteomes" id="UP000664073">
    <property type="component" value="Unassembled WGS sequence"/>
</dbReference>
<dbReference type="SUPFAM" id="SSF46785">
    <property type="entry name" value="Winged helix' DNA-binding domain"/>
    <property type="match status" value="1"/>
</dbReference>
<dbReference type="InterPro" id="IPR015422">
    <property type="entry name" value="PyrdxlP-dep_Trfase_small"/>
</dbReference>
<evidence type="ECO:0000313" key="7">
    <source>
        <dbReference type="EMBL" id="MBO1326768.1"/>
    </source>
</evidence>
<keyword evidence="7" id="KW-0808">Transferase</keyword>
<dbReference type="CDD" id="cd00609">
    <property type="entry name" value="AAT_like"/>
    <property type="match status" value="1"/>
</dbReference>
<comment type="similarity">
    <text evidence="1">In the C-terminal section; belongs to the class-I pyridoxal-phosphate-dependent aminotransferase family.</text>
</comment>
<dbReference type="InterPro" id="IPR015424">
    <property type="entry name" value="PyrdxlP-dep_Trfase"/>
</dbReference>
<dbReference type="InterPro" id="IPR015421">
    <property type="entry name" value="PyrdxlP-dep_Trfase_major"/>
</dbReference>
<organism evidence="7 8">
    <name type="scientific">Acetobacter garciniae</name>
    <dbReference type="NCBI Taxonomy" id="2817435"/>
    <lineage>
        <taxon>Bacteria</taxon>
        <taxon>Pseudomonadati</taxon>
        <taxon>Pseudomonadota</taxon>
        <taxon>Alphaproteobacteria</taxon>
        <taxon>Acetobacterales</taxon>
        <taxon>Acetobacteraceae</taxon>
        <taxon>Acetobacter</taxon>
    </lineage>
</organism>
<dbReference type="Gene3D" id="1.10.10.10">
    <property type="entry name" value="Winged helix-like DNA-binding domain superfamily/Winged helix DNA-binding domain"/>
    <property type="match status" value="1"/>
</dbReference>
<dbReference type="GO" id="GO:0003700">
    <property type="term" value="F:DNA-binding transcription factor activity"/>
    <property type="evidence" value="ECO:0007669"/>
    <property type="project" value="InterPro"/>
</dbReference>
<dbReference type="SUPFAM" id="SSF53383">
    <property type="entry name" value="PLP-dependent transferases"/>
    <property type="match status" value="1"/>
</dbReference>
<dbReference type="Gene3D" id="3.90.1150.10">
    <property type="entry name" value="Aspartate Aminotransferase, domain 1"/>
    <property type="match status" value="1"/>
</dbReference>
<dbReference type="SMART" id="SM00345">
    <property type="entry name" value="HTH_GNTR"/>
    <property type="match status" value="1"/>
</dbReference>
<dbReference type="GO" id="GO:0003677">
    <property type="term" value="F:DNA binding"/>
    <property type="evidence" value="ECO:0007669"/>
    <property type="project" value="UniProtKB-KW"/>
</dbReference>
<evidence type="ECO:0000256" key="3">
    <source>
        <dbReference type="ARBA" id="ARBA00023015"/>
    </source>
</evidence>
<reference evidence="7" key="1">
    <citation type="submission" date="2021-03" db="EMBL/GenBank/DDBJ databases">
        <title>The complete genome sequence of Acetobacter sp. TBRC 12339.</title>
        <authorList>
            <person name="Charoenyingcharoen P."/>
            <person name="Yukphan P."/>
        </authorList>
    </citation>
    <scope>NUCLEOTIDE SEQUENCE</scope>
    <source>
        <strain evidence="7">TBRC 12339</strain>
    </source>
</reference>
<evidence type="ECO:0000256" key="2">
    <source>
        <dbReference type="ARBA" id="ARBA00022898"/>
    </source>
</evidence>
<dbReference type="PROSITE" id="PS50949">
    <property type="entry name" value="HTH_GNTR"/>
    <property type="match status" value="1"/>
</dbReference>
<keyword evidence="7" id="KW-0032">Aminotransferase</keyword>
<dbReference type="RefSeq" id="WP_207847621.1">
    <property type="nucleotide sequence ID" value="NZ_JAFVMH010000018.1"/>
</dbReference>
<dbReference type="Pfam" id="PF00392">
    <property type="entry name" value="GntR"/>
    <property type="match status" value="1"/>
</dbReference>
<evidence type="ECO:0000256" key="5">
    <source>
        <dbReference type="ARBA" id="ARBA00023163"/>
    </source>
</evidence>
<keyword evidence="2" id="KW-0663">Pyridoxal phosphate</keyword>
<feature type="domain" description="HTH gntR-type" evidence="6">
    <location>
        <begin position="30"/>
        <end position="98"/>
    </location>
</feature>
<keyword evidence="5" id="KW-0804">Transcription</keyword>
<dbReference type="InterPro" id="IPR051446">
    <property type="entry name" value="HTH_trans_reg/aminotransferase"/>
</dbReference>
<gene>
    <name evidence="7" type="ORF">J2D77_16620</name>
</gene>
<dbReference type="GO" id="GO:0030170">
    <property type="term" value="F:pyridoxal phosphate binding"/>
    <property type="evidence" value="ECO:0007669"/>
    <property type="project" value="InterPro"/>
</dbReference>
<keyword evidence="3" id="KW-0805">Transcription regulation</keyword>